<dbReference type="RefSeq" id="WP_128634774.1">
    <property type="nucleotide sequence ID" value="NZ_RRCN01000001.1"/>
</dbReference>
<dbReference type="InterPro" id="IPR036736">
    <property type="entry name" value="ACP-like_sf"/>
</dbReference>
<dbReference type="EMBL" id="RRCN01000001">
    <property type="protein sequence ID" value="RRJ66992.1"/>
    <property type="molecule type" value="Genomic_DNA"/>
</dbReference>
<sequence length="82" mass="9389">MQKKIIAIIAEVKEDPELICSLNGSSDLMLDAALDSLQIINFILRVEDEFNVEIDFDTFEQEHLKSVETFSNYIAELVRVQV</sequence>
<protein>
    <submittedName>
        <fullName evidence="2">Acyl carrier protein</fullName>
    </submittedName>
</protein>
<dbReference type="AlphaFoldDB" id="A0A3P3U9G4"/>
<dbReference type="Proteomes" id="UP000267017">
    <property type="component" value="Unassembled WGS sequence"/>
</dbReference>
<reference evidence="2 3" key="1">
    <citation type="submission" date="2018-11" db="EMBL/GenBank/DDBJ databases">
        <title>Genome sequencing of Paenibacillus sp. KCOM 3021 (= ChDC PVNT-B20).</title>
        <authorList>
            <person name="Kook J.-K."/>
            <person name="Park S.-N."/>
            <person name="Lim Y.K."/>
        </authorList>
    </citation>
    <scope>NUCLEOTIDE SEQUENCE [LARGE SCALE GENOMIC DNA]</scope>
    <source>
        <strain evidence="2 3">KCOM 3021</strain>
    </source>
</reference>
<name>A0A3P3U9G4_9BACL</name>
<proteinExistence type="predicted"/>
<organism evidence="2 3">
    <name type="scientific">Paenibacillus oralis</name>
    <dbReference type="NCBI Taxonomy" id="2490856"/>
    <lineage>
        <taxon>Bacteria</taxon>
        <taxon>Bacillati</taxon>
        <taxon>Bacillota</taxon>
        <taxon>Bacilli</taxon>
        <taxon>Bacillales</taxon>
        <taxon>Paenibacillaceae</taxon>
        <taxon>Paenibacillus</taxon>
    </lineage>
</organism>
<dbReference type="Pfam" id="PF00550">
    <property type="entry name" value="PP-binding"/>
    <property type="match status" value="1"/>
</dbReference>
<evidence type="ECO:0000313" key="2">
    <source>
        <dbReference type="EMBL" id="RRJ66992.1"/>
    </source>
</evidence>
<dbReference type="InterPro" id="IPR009081">
    <property type="entry name" value="PP-bd_ACP"/>
</dbReference>
<feature type="domain" description="Carrier" evidence="1">
    <location>
        <begin position="1"/>
        <end position="78"/>
    </location>
</feature>
<dbReference type="SUPFAM" id="SSF47336">
    <property type="entry name" value="ACP-like"/>
    <property type="match status" value="1"/>
</dbReference>
<comment type="caution">
    <text evidence="2">The sequence shown here is derived from an EMBL/GenBank/DDBJ whole genome shotgun (WGS) entry which is preliminary data.</text>
</comment>
<dbReference type="PROSITE" id="PS50075">
    <property type="entry name" value="CARRIER"/>
    <property type="match status" value="1"/>
</dbReference>
<keyword evidence="3" id="KW-1185">Reference proteome</keyword>
<gene>
    <name evidence="2" type="ORF">EHV15_31745</name>
</gene>
<dbReference type="Gene3D" id="1.10.1200.10">
    <property type="entry name" value="ACP-like"/>
    <property type="match status" value="1"/>
</dbReference>
<evidence type="ECO:0000313" key="3">
    <source>
        <dbReference type="Proteomes" id="UP000267017"/>
    </source>
</evidence>
<dbReference type="OrthoDB" id="1449405at2"/>
<accession>A0A3P3U9G4</accession>
<evidence type="ECO:0000259" key="1">
    <source>
        <dbReference type="PROSITE" id="PS50075"/>
    </source>
</evidence>